<feature type="domain" description="Peptidase C1A papain C-terminal" evidence="4">
    <location>
        <begin position="367"/>
        <end position="591"/>
    </location>
</feature>
<feature type="domain" description="EGF-like" evidence="3">
    <location>
        <begin position="598"/>
        <end position="628"/>
    </location>
</feature>
<keyword evidence="2" id="KW-0732">Signal</keyword>
<dbReference type="InterPro" id="IPR013128">
    <property type="entry name" value="Peptidase_C1A"/>
</dbReference>
<protein>
    <submittedName>
        <fullName evidence="5">Uncharacterized protein</fullName>
    </submittedName>
</protein>
<feature type="domain" description="EGF-like" evidence="3">
    <location>
        <begin position="629"/>
        <end position="659"/>
    </location>
</feature>
<dbReference type="PANTHER" id="PTHR12411">
    <property type="entry name" value="CYSTEINE PROTEASE FAMILY C1-RELATED"/>
    <property type="match status" value="1"/>
</dbReference>
<dbReference type="InterPro" id="IPR038765">
    <property type="entry name" value="Papain-like_cys_pep_sf"/>
</dbReference>
<dbReference type="InterPro" id="IPR025660">
    <property type="entry name" value="Pept_his_AS"/>
</dbReference>
<feature type="domain" description="EGF-like" evidence="3">
    <location>
        <begin position="78"/>
        <end position="137"/>
    </location>
</feature>
<dbReference type="AlphaFoldDB" id="A0A7S4L7T5"/>
<evidence type="ECO:0000259" key="3">
    <source>
        <dbReference type="SMART" id="SM00181"/>
    </source>
</evidence>
<feature type="signal peptide" evidence="2">
    <location>
        <begin position="1"/>
        <end position="15"/>
    </location>
</feature>
<evidence type="ECO:0000313" key="5">
    <source>
        <dbReference type="EMBL" id="CAE2317191.1"/>
    </source>
</evidence>
<dbReference type="PROSITE" id="PS00139">
    <property type="entry name" value="THIOL_PROTEASE_CYS"/>
    <property type="match status" value="1"/>
</dbReference>
<dbReference type="Gene3D" id="3.90.70.10">
    <property type="entry name" value="Cysteine proteinases"/>
    <property type="match status" value="1"/>
</dbReference>
<reference evidence="5" key="1">
    <citation type="submission" date="2021-01" db="EMBL/GenBank/DDBJ databases">
        <authorList>
            <person name="Corre E."/>
            <person name="Pelletier E."/>
            <person name="Niang G."/>
            <person name="Scheremetjew M."/>
            <person name="Finn R."/>
            <person name="Kale V."/>
            <person name="Holt S."/>
            <person name="Cochrane G."/>
            <person name="Meng A."/>
            <person name="Brown T."/>
            <person name="Cohen L."/>
        </authorList>
    </citation>
    <scope>NUCLEOTIDE SEQUENCE</scope>
    <source>
        <strain evidence="5">CCMP 2712</strain>
    </source>
</reference>
<dbReference type="Pfam" id="PF00112">
    <property type="entry name" value="Peptidase_C1"/>
    <property type="match status" value="1"/>
</dbReference>
<dbReference type="Gene3D" id="2.10.25.10">
    <property type="entry name" value="Laminin"/>
    <property type="match status" value="1"/>
</dbReference>
<dbReference type="GO" id="GO:0008234">
    <property type="term" value="F:cysteine-type peptidase activity"/>
    <property type="evidence" value="ECO:0007669"/>
    <property type="project" value="InterPro"/>
</dbReference>
<dbReference type="InterPro" id="IPR000742">
    <property type="entry name" value="EGF"/>
</dbReference>
<evidence type="ECO:0000259" key="4">
    <source>
        <dbReference type="SMART" id="SM00645"/>
    </source>
</evidence>
<dbReference type="SMART" id="SM00181">
    <property type="entry name" value="EGF"/>
    <property type="match status" value="3"/>
</dbReference>
<dbReference type="PROSITE" id="PS00639">
    <property type="entry name" value="THIOL_PROTEASE_HIS"/>
    <property type="match status" value="1"/>
</dbReference>
<name>A0A7S4L7T5_GUITH</name>
<dbReference type="InterPro" id="IPR000668">
    <property type="entry name" value="Peptidase_C1A_C"/>
</dbReference>
<gene>
    <name evidence="5" type="ORF">GTHE00462_LOCUS24970</name>
</gene>
<evidence type="ECO:0000256" key="2">
    <source>
        <dbReference type="SAM" id="SignalP"/>
    </source>
</evidence>
<dbReference type="InterPro" id="IPR000169">
    <property type="entry name" value="Pept_cys_AS"/>
</dbReference>
<feature type="chain" id="PRO_5031412707" evidence="2">
    <location>
        <begin position="16"/>
        <end position="1059"/>
    </location>
</feature>
<organism evidence="5">
    <name type="scientific">Guillardia theta</name>
    <name type="common">Cryptophyte</name>
    <name type="synonym">Cryptomonas phi</name>
    <dbReference type="NCBI Taxonomy" id="55529"/>
    <lineage>
        <taxon>Eukaryota</taxon>
        <taxon>Cryptophyceae</taxon>
        <taxon>Pyrenomonadales</taxon>
        <taxon>Geminigeraceae</taxon>
        <taxon>Guillardia</taxon>
    </lineage>
</organism>
<accession>A0A7S4L7T5</accession>
<dbReference type="PRINTS" id="PR00705">
    <property type="entry name" value="PAPAIN"/>
</dbReference>
<dbReference type="GO" id="GO:0006508">
    <property type="term" value="P:proteolysis"/>
    <property type="evidence" value="ECO:0007669"/>
    <property type="project" value="InterPro"/>
</dbReference>
<dbReference type="SUPFAM" id="SSF54001">
    <property type="entry name" value="Cysteine proteinases"/>
    <property type="match status" value="1"/>
</dbReference>
<sequence>MALLVLATIVSLANRADVIEMVQIENAGLISAPVAPTDASKQPKDADILPFVAQSRSFTKAVGFNADTLDEDTDVTESCGFLKHPCLAVVGSCLLSTSTETVEGKVTLGSNTCQCFSKGYTDVIHVDSNPELQMRCSYPCLESIRAMFASYVLSKNGPSGEKAWCPATFANLADHVFGSRNDVVPSDSDSDALEVQPLDDPKVMRAGEALLEYMNLMRRVNCPIRATEQGPPKILYAKYGMVADQRGQYRLEIEYDGSVYAARVAHLPRASQLADPSLASSDPHNYLGRFRVMRVSPQVCADGMASQLASSEFKARSINQQQLSWTAQHKAAHDGKVIPDFGLGLMKPSLAEKVAKTVKLSTAGFQPPASYDARDHREKESKCLSYDILDQGSCGSCYAFASGTAYSARMCKMTDRKWNMVASSQELMDCGNGCDGGWPLSLYERIADERSARIVENFCDPYTQVKETCGGYCSNGNSYTGLQGTALIVGDQTPDGIKQMQLELMQNGPGVVVFDVYDDFYSYKSGVYTKSAKAQKVGGHAVVLVGWGRENGVDYWLVQNSWGKSSGDEGMWKVRKGSNECGIETYGMIVMKPETPSKCSSVTCANAGRYLKDCTCMCRGGWTGPSCETCSLSCKNGGVAAADCSKCICPSGFSGLECDGGIKASPLASCQGETTLSFSYSYTGGAQPPTQKSFVGLYSISETKSMSFVAAQYLCSSQYNSNSNGGLCPASGQISFKTQLPAGEYKVALMSYKPPNEFGQDGYPVEVAAGDVISNISSLSSDMCTATELKRVEQLNDPIARLSAKIAALQAAEAKTQELMNSRLDAAEAVLSQMAAAGATEPVPELSISGMSSSHPVLWATGAQQEVCYVVPPSLNLNPKALVLYEGDGSSGNYYPDGLQGAGFSSPVPDSAEGCVNVVLSEGLPDGASYTLKLQKQWTPVFATIAFSIGKAAVSFKGYQYSSTTLQLTIGWSVTSSLAQPKDTVKVWNSAGNLVTWFFTSCACQTQPGTATSAQGQKVIEISKQDAVLGGYKLGLFPGGGDVKVAVGDQWIDWKAIGW</sequence>
<dbReference type="SMART" id="SM00645">
    <property type="entry name" value="Pept_C1"/>
    <property type="match status" value="1"/>
</dbReference>
<dbReference type="EMBL" id="HBKN01032073">
    <property type="protein sequence ID" value="CAE2317191.1"/>
    <property type="molecule type" value="Transcribed_RNA"/>
</dbReference>
<evidence type="ECO:0000256" key="1">
    <source>
        <dbReference type="ARBA" id="ARBA00008455"/>
    </source>
</evidence>
<proteinExistence type="inferred from homology"/>
<comment type="similarity">
    <text evidence="1">Belongs to the peptidase C1 family.</text>
</comment>